<dbReference type="GeneID" id="25733755"/>
<evidence type="ECO:0000313" key="3">
    <source>
        <dbReference type="EMBL" id="KIY91928.1"/>
    </source>
</evidence>
<organism evidence="3 4">
    <name type="scientific">Monoraphidium neglectum</name>
    <dbReference type="NCBI Taxonomy" id="145388"/>
    <lineage>
        <taxon>Eukaryota</taxon>
        <taxon>Viridiplantae</taxon>
        <taxon>Chlorophyta</taxon>
        <taxon>core chlorophytes</taxon>
        <taxon>Chlorophyceae</taxon>
        <taxon>CS clade</taxon>
        <taxon>Sphaeropleales</taxon>
        <taxon>Selenastraceae</taxon>
        <taxon>Monoraphidium</taxon>
    </lineage>
</organism>
<feature type="region of interest" description="Disordered" evidence="2">
    <location>
        <begin position="306"/>
        <end position="345"/>
    </location>
</feature>
<reference evidence="3 4" key="1">
    <citation type="journal article" date="2013" name="BMC Genomics">
        <title>Reconstruction of the lipid metabolism for the microalga Monoraphidium neglectum from its genome sequence reveals characteristics suitable for biofuel production.</title>
        <authorList>
            <person name="Bogen C."/>
            <person name="Al-Dilaimi A."/>
            <person name="Albersmeier A."/>
            <person name="Wichmann J."/>
            <person name="Grundmann M."/>
            <person name="Rupp O."/>
            <person name="Lauersen K.J."/>
            <person name="Blifernez-Klassen O."/>
            <person name="Kalinowski J."/>
            <person name="Goesmann A."/>
            <person name="Mussgnug J.H."/>
            <person name="Kruse O."/>
        </authorList>
    </citation>
    <scope>NUCLEOTIDE SEQUENCE [LARGE SCALE GENOMIC DNA]</scope>
    <source>
        <strain evidence="3 4">SAG 48.87</strain>
    </source>
</reference>
<dbReference type="AlphaFoldDB" id="A0A0D2K6V5"/>
<evidence type="ECO:0000256" key="2">
    <source>
        <dbReference type="SAM" id="MobiDB-lite"/>
    </source>
</evidence>
<proteinExistence type="predicted"/>
<feature type="compositionally biased region" description="Acidic residues" evidence="2">
    <location>
        <begin position="315"/>
        <end position="327"/>
    </location>
</feature>
<accession>A0A0D2K6V5</accession>
<dbReference type="KEGG" id="mng:MNEG_16035"/>
<protein>
    <submittedName>
        <fullName evidence="3">Uncharacterized protein</fullName>
    </submittedName>
</protein>
<dbReference type="Gene3D" id="3.80.10.10">
    <property type="entry name" value="Ribonuclease Inhibitor"/>
    <property type="match status" value="1"/>
</dbReference>
<name>A0A0D2K6V5_9CHLO</name>
<dbReference type="GO" id="GO:0005930">
    <property type="term" value="C:axoneme"/>
    <property type="evidence" value="ECO:0007669"/>
    <property type="project" value="UniProtKB-SubCell"/>
</dbReference>
<keyword evidence="4" id="KW-1185">Reference proteome</keyword>
<sequence length="509" mass="54045">MGRDALLALLKALPNLRRLSVGRPRATQDHGLPHDPRVDAANAADADAAQQAVVALTARGGVRSLESVVAPRMAINEEVGRCLGLCPRLSKVVAGDVDERWERPQLQLNALTSLRLSWIKDTARIRQALQPRCFPLLQRLSGVSLGPDDAARLAAAAPRLRRLACWTEEESDWAPPLGFAFESLTHLHVHADPGFAKVQFDAVFPAVEHLNLCSSLVETLNDEIEEFDVARVLAAATGLRSLALNNHPEEGLTPAAWDAAAAAAAATPGRLTHLRVSLDACDRAALARLSSITSVERLELKLLSDASPRERRDDEDSEEQAAEEEEEHAFGGAGDGGGGGEPGGGFDAIMAAEAAAYADMPPVPVAAALEAAAQLPRLSALTVSLDAAWMSAYVRGSDWGPEPLAAFSRGAKGLRTLVFRGSLVPPEWVLRELAAIPGLHSIEVEAEPAPLPEGLVWPIRPAGAEERAAAVERAGAASRAAGGPGMVMRARGHVDRACPECMWQLEEHA</sequence>
<dbReference type="EMBL" id="KK106125">
    <property type="protein sequence ID" value="KIY91928.1"/>
    <property type="molecule type" value="Genomic_DNA"/>
</dbReference>
<dbReference type="RefSeq" id="XP_013890948.1">
    <property type="nucleotide sequence ID" value="XM_014035494.1"/>
</dbReference>
<gene>
    <name evidence="3" type="ORF">MNEG_16035</name>
</gene>
<evidence type="ECO:0000313" key="4">
    <source>
        <dbReference type="Proteomes" id="UP000054498"/>
    </source>
</evidence>
<dbReference type="Proteomes" id="UP000054498">
    <property type="component" value="Unassembled WGS sequence"/>
</dbReference>
<dbReference type="InterPro" id="IPR032675">
    <property type="entry name" value="LRR_dom_sf"/>
</dbReference>
<evidence type="ECO:0000256" key="1">
    <source>
        <dbReference type="ARBA" id="ARBA00004430"/>
    </source>
</evidence>
<feature type="compositionally biased region" description="Gly residues" evidence="2">
    <location>
        <begin position="331"/>
        <end position="345"/>
    </location>
</feature>
<comment type="subcellular location">
    <subcellularLocation>
        <location evidence="1">Cytoplasm</location>
        <location evidence="1">Cytoskeleton</location>
        <location evidence="1">Cilium axoneme</location>
    </subcellularLocation>
</comment>